<name>A0A9P6B517_9AGAM</name>
<gene>
    <name evidence="2" type="ORF">BS47DRAFT_1279827</name>
</gene>
<dbReference type="OrthoDB" id="338816at2759"/>
<proteinExistence type="predicted"/>
<dbReference type="InterPro" id="IPR009349">
    <property type="entry name" value="TRIP4/RQT4_C2HC5_Znf"/>
</dbReference>
<feature type="non-terminal residue" evidence="2">
    <location>
        <position position="1"/>
    </location>
</feature>
<dbReference type="GO" id="GO:0008270">
    <property type="term" value="F:zinc ion binding"/>
    <property type="evidence" value="ECO:0007669"/>
    <property type="project" value="InterPro"/>
</dbReference>
<dbReference type="GO" id="GO:0005634">
    <property type="term" value="C:nucleus"/>
    <property type="evidence" value="ECO:0007669"/>
    <property type="project" value="InterPro"/>
</dbReference>
<evidence type="ECO:0000313" key="3">
    <source>
        <dbReference type="Proteomes" id="UP000886523"/>
    </source>
</evidence>
<evidence type="ECO:0000259" key="1">
    <source>
        <dbReference type="Pfam" id="PF06221"/>
    </source>
</evidence>
<evidence type="ECO:0000313" key="2">
    <source>
        <dbReference type="EMBL" id="KAF9517848.1"/>
    </source>
</evidence>
<feature type="domain" description="TRIP4/RQT4 C2HC5-type zinc finger" evidence="1">
    <location>
        <begin position="1"/>
        <end position="47"/>
    </location>
</feature>
<dbReference type="GO" id="GO:0072344">
    <property type="term" value="P:rescue of stalled ribosome"/>
    <property type="evidence" value="ECO:0007669"/>
    <property type="project" value="InterPro"/>
</dbReference>
<dbReference type="Proteomes" id="UP000886523">
    <property type="component" value="Unassembled WGS sequence"/>
</dbReference>
<reference evidence="2" key="1">
    <citation type="journal article" date="2020" name="Nat. Commun.">
        <title>Large-scale genome sequencing of mycorrhizal fungi provides insights into the early evolution of symbiotic traits.</title>
        <authorList>
            <person name="Miyauchi S."/>
            <person name="Kiss E."/>
            <person name="Kuo A."/>
            <person name="Drula E."/>
            <person name="Kohler A."/>
            <person name="Sanchez-Garcia M."/>
            <person name="Morin E."/>
            <person name="Andreopoulos B."/>
            <person name="Barry K.W."/>
            <person name="Bonito G."/>
            <person name="Buee M."/>
            <person name="Carver A."/>
            <person name="Chen C."/>
            <person name="Cichocki N."/>
            <person name="Clum A."/>
            <person name="Culley D."/>
            <person name="Crous P.W."/>
            <person name="Fauchery L."/>
            <person name="Girlanda M."/>
            <person name="Hayes R.D."/>
            <person name="Keri Z."/>
            <person name="LaButti K."/>
            <person name="Lipzen A."/>
            <person name="Lombard V."/>
            <person name="Magnuson J."/>
            <person name="Maillard F."/>
            <person name="Murat C."/>
            <person name="Nolan M."/>
            <person name="Ohm R.A."/>
            <person name="Pangilinan J."/>
            <person name="Pereira M.F."/>
            <person name="Perotto S."/>
            <person name="Peter M."/>
            <person name="Pfister S."/>
            <person name="Riley R."/>
            <person name="Sitrit Y."/>
            <person name="Stielow J.B."/>
            <person name="Szollosi G."/>
            <person name="Zifcakova L."/>
            <person name="Stursova M."/>
            <person name="Spatafora J.W."/>
            <person name="Tedersoo L."/>
            <person name="Vaario L.M."/>
            <person name="Yamada A."/>
            <person name="Yan M."/>
            <person name="Wang P."/>
            <person name="Xu J."/>
            <person name="Bruns T."/>
            <person name="Baldrian P."/>
            <person name="Vilgalys R."/>
            <person name="Dunand C."/>
            <person name="Henrissat B."/>
            <person name="Grigoriev I.V."/>
            <person name="Hibbett D."/>
            <person name="Nagy L.G."/>
            <person name="Martin F.M."/>
        </authorList>
    </citation>
    <scope>NUCLEOTIDE SEQUENCE</scope>
    <source>
        <strain evidence="2">UP504</strain>
    </source>
</reference>
<feature type="non-terminal residue" evidence="2">
    <location>
        <position position="91"/>
    </location>
</feature>
<dbReference type="AlphaFoldDB" id="A0A9P6B517"/>
<dbReference type="GO" id="GO:0180022">
    <property type="term" value="C:RQC-trigger complex"/>
    <property type="evidence" value="ECO:0007669"/>
    <property type="project" value="InterPro"/>
</dbReference>
<organism evidence="2 3">
    <name type="scientific">Hydnum rufescens UP504</name>
    <dbReference type="NCBI Taxonomy" id="1448309"/>
    <lineage>
        <taxon>Eukaryota</taxon>
        <taxon>Fungi</taxon>
        <taxon>Dikarya</taxon>
        <taxon>Basidiomycota</taxon>
        <taxon>Agaricomycotina</taxon>
        <taxon>Agaricomycetes</taxon>
        <taxon>Cantharellales</taxon>
        <taxon>Hydnaceae</taxon>
        <taxon>Hydnum</taxon>
    </lineage>
</organism>
<dbReference type="Pfam" id="PF06221">
    <property type="entry name" value="zf-C2HC5"/>
    <property type="match status" value="1"/>
</dbReference>
<dbReference type="EMBL" id="MU128929">
    <property type="protein sequence ID" value="KAF9517848.1"/>
    <property type="molecule type" value="Genomic_DNA"/>
</dbReference>
<comment type="caution">
    <text evidence="2">The sequence shown here is derived from an EMBL/GenBank/DDBJ whole genome shotgun (WGS) entry which is preliminary data.</text>
</comment>
<accession>A0A9P6B517</accession>
<protein>
    <recommendedName>
        <fullName evidence="1">TRIP4/RQT4 C2HC5-type zinc finger domain-containing protein</fullName>
    </recommendedName>
</protein>
<keyword evidence="3" id="KW-1185">Reference proteome</keyword>
<sequence>ARTHELSSYTPLCTHCGLILCLLHHPNHPCPYCHSPLLSESARTALVAKLHRELEVVLKKEADAQEAARQERLEREIEAAGGGSFPILAST</sequence>